<gene>
    <name evidence="1" type="ORF">EMH_0082840</name>
</gene>
<protein>
    <submittedName>
        <fullName evidence="1">Uncharacterized protein</fullName>
    </submittedName>
</protein>
<sequence>MAKNVIAVETDYTFCREFLSSKVGGCTMQPNVHIYCVQPASSDSKDDAETSQMYKYFGAAQDLIDDTKTLMLLQRLFVPPSHGDKWTVYTTPEWEMRDNTAPLTLWNTVRDAIQQFVSDEDVSLWKRQALLGYMDAYAYAAVTGSDEDWKDVTSALEAILDSGGRGKKADSVLEEASSSALRLTRKVANASGLQEYLQLLLDAHSGIDSDDKPFIHAQICGLVAETGRLIASPNTLDKVKDAIEEACELSEKNHQLLLPALRLIRGGIARG</sequence>
<dbReference type="AlphaFoldDB" id="U6KDC6"/>
<dbReference type="VEuPathDB" id="ToxoDB:EMH_0082840"/>
<evidence type="ECO:0000313" key="2">
    <source>
        <dbReference type="Proteomes" id="UP000030744"/>
    </source>
</evidence>
<proteinExistence type="predicted"/>
<dbReference type="OrthoDB" id="345813at2759"/>
<dbReference type="RefSeq" id="XP_013356032.1">
    <property type="nucleotide sequence ID" value="XM_013500578.1"/>
</dbReference>
<accession>U6KDC6</accession>
<dbReference type="GeneID" id="25382674"/>
<reference evidence="1" key="2">
    <citation type="submission" date="2013-10" db="EMBL/GenBank/DDBJ databases">
        <authorList>
            <person name="Aslett M."/>
        </authorList>
    </citation>
    <scope>NUCLEOTIDE SEQUENCE [LARGE SCALE GENOMIC DNA]</scope>
    <source>
        <strain evidence="1">Houghton</strain>
    </source>
</reference>
<dbReference type="EMBL" id="HG685264">
    <property type="protein sequence ID" value="CDJ33468.1"/>
    <property type="molecule type" value="Genomic_DNA"/>
</dbReference>
<name>U6KDC6_9EIME</name>
<keyword evidence="2" id="KW-1185">Reference proteome</keyword>
<organism evidence="1 2">
    <name type="scientific">Eimeria mitis</name>
    <dbReference type="NCBI Taxonomy" id="44415"/>
    <lineage>
        <taxon>Eukaryota</taxon>
        <taxon>Sar</taxon>
        <taxon>Alveolata</taxon>
        <taxon>Apicomplexa</taxon>
        <taxon>Conoidasida</taxon>
        <taxon>Coccidia</taxon>
        <taxon>Eucoccidiorida</taxon>
        <taxon>Eimeriorina</taxon>
        <taxon>Eimeriidae</taxon>
        <taxon>Eimeria</taxon>
    </lineage>
</organism>
<dbReference type="Proteomes" id="UP000030744">
    <property type="component" value="Unassembled WGS sequence"/>
</dbReference>
<evidence type="ECO:0000313" key="1">
    <source>
        <dbReference type="EMBL" id="CDJ33468.1"/>
    </source>
</evidence>
<reference evidence="1" key="1">
    <citation type="submission" date="2013-10" db="EMBL/GenBank/DDBJ databases">
        <title>Genomic analysis of the causative agents of coccidiosis in chickens.</title>
        <authorList>
            <person name="Reid A.J."/>
            <person name="Blake D."/>
            <person name="Billington K."/>
            <person name="Browne H."/>
            <person name="Dunn M."/>
            <person name="Hung S."/>
            <person name="Kawahara F."/>
            <person name="Miranda-Saavedra D."/>
            <person name="Mourier T."/>
            <person name="Nagra H."/>
            <person name="Otto T.D."/>
            <person name="Rawlings N."/>
            <person name="Sanchez A."/>
            <person name="Sanders M."/>
            <person name="Subramaniam C."/>
            <person name="Tay Y."/>
            <person name="Dear P."/>
            <person name="Doerig C."/>
            <person name="Gruber A."/>
            <person name="Parkinson J."/>
            <person name="Shirley M."/>
            <person name="Wan K.L."/>
            <person name="Berriman M."/>
            <person name="Tomley F."/>
            <person name="Pain A."/>
        </authorList>
    </citation>
    <scope>NUCLEOTIDE SEQUENCE [LARGE SCALE GENOMIC DNA]</scope>
    <source>
        <strain evidence="1">Houghton</strain>
    </source>
</reference>